<reference evidence="3 4" key="1">
    <citation type="submission" date="2018-09" db="EMBL/GenBank/DDBJ databases">
        <title>A high-quality reference genome of wild soybean provides a powerful tool to mine soybean genomes.</title>
        <authorList>
            <person name="Xie M."/>
            <person name="Chung C.Y.L."/>
            <person name="Li M.-W."/>
            <person name="Wong F.-L."/>
            <person name="Chan T.-F."/>
            <person name="Lam H.-M."/>
        </authorList>
    </citation>
    <scope>NUCLEOTIDE SEQUENCE [LARGE SCALE GENOMIC DNA]</scope>
    <source>
        <strain evidence="4">cv. W05</strain>
        <tissue evidence="3">Hypocotyl of etiolated seedlings</tissue>
    </source>
</reference>
<gene>
    <name evidence="3" type="ORF">D0Y65_026424</name>
</gene>
<proteinExistence type="inferred from homology"/>
<dbReference type="PANTHER" id="PTHR23024">
    <property type="entry name" value="ARYLACETAMIDE DEACETYLASE"/>
    <property type="match status" value="1"/>
</dbReference>
<dbReference type="InterPro" id="IPR050466">
    <property type="entry name" value="Carboxylest/Gibb_receptor"/>
</dbReference>
<evidence type="ECO:0000256" key="1">
    <source>
        <dbReference type="ARBA" id="ARBA00010515"/>
    </source>
</evidence>
<dbReference type="SUPFAM" id="SSF53474">
    <property type="entry name" value="alpha/beta-Hydrolases"/>
    <property type="match status" value="1"/>
</dbReference>
<keyword evidence="4" id="KW-1185">Reference proteome</keyword>
<dbReference type="Gramene" id="XM_028327330.1">
    <property type="protein sequence ID" value="XP_028183131.1"/>
    <property type="gene ID" value="LOC114370038"/>
</dbReference>
<organism evidence="3 4">
    <name type="scientific">Glycine soja</name>
    <name type="common">Wild soybean</name>
    <dbReference type="NCBI Taxonomy" id="3848"/>
    <lineage>
        <taxon>Eukaryota</taxon>
        <taxon>Viridiplantae</taxon>
        <taxon>Streptophyta</taxon>
        <taxon>Embryophyta</taxon>
        <taxon>Tracheophyta</taxon>
        <taxon>Spermatophyta</taxon>
        <taxon>Magnoliopsida</taxon>
        <taxon>eudicotyledons</taxon>
        <taxon>Gunneridae</taxon>
        <taxon>Pentapetalae</taxon>
        <taxon>rosids</taxon>
        <taxon>fabids</taxon>
        <taxon>Fabales</taxon>
        <taxon>Fabaceae</taxon>
        <taxon>Papilionoideae</taxon>
        <taxon>50 kb inversion clade</taxon>
        <taxon>NPAAA clade</taxon>
        <taxon>indigoferoid/millettioid clade</taxon>
        <taxon>Phaseoleae</taxon>
        <taxon>Glycine</taxon>
        <taxon>Glycine subgen. Soja</taxon>
    </lineage>
</organism>
<accession>A0A445IJY0</accession>
<dbReference type="Proteomes" id="UP000289340">
    <property type="component" value="Chromosome 10"/>
</dbReference>
<dbReference type="AlphaFoldDB" id="A0A445IJY0"/>
<evidence type="ECO:0000313" key="3">
    <source>
        <dbReference type="EMBL" id="RZB86364.1"/>
    </source>
</evidence>
<dbReference type="Gene3D" id="3.40.50.1820">
    <property type="entry name" value="alpha/beta hydrolase"/>
    <property type="match status" value="1"/>
</dbReference>
<dbReference type="InterPro" id="IPR013094">
    <property type="entry name" value="AB_hydrolase_3"/>
</dbReference>
<sequence>MAFPPHVVEDCMGLLKLLSDGTVLRSNINFQEQPQPTQHDNLVQFKDFVFLKKFNLHLRFYKPKFEDNDDDDNENNNKKLLPVVMFLHGGGFCFGSRAWPHMHSCCVRLATSLRAAVVAPDYRLAPEHRLPAAVDDGVEAVRWLQRQKGHHGGDEWVTRGVDFDRVFILGDSSGGNIAHHLAVQLGPGSREMDPVRVRGYVLLGPFFGGVVRTRSEVGPPEQMLTLELLDRFWRLSIPIGETRDHPLANPFGPNSPNLGHVKLDPILVIVGGNELLKDRAADYATRLREQGKNIEYVEFEGKEHGFLTHDSHSEAAEELVQIIKRFMLENSN</sequence>
<evidence type="ECO:0000259" key="2">
    <source>
        <dbReference type="Pfam" id="PF07859"/>
    </source>
</evidence>
<evidence type="ECO:0000313" key="4">
    <source>
        <dbReference type="Proteomes" id="UP000289340"/>
    </source>
</evidence>
<dbReference type="SMR" id="A0A445IJY0"/>
<protein>
    <submittedName>
        <fullName evidence="3">Putative carboxylesterase 15</fullName>
    </submittedName>
</protein>
<dbReference type="EMBL" id="QZWG01000010">
    <property type="protein sequence ID" value="RZB86364.1"/>
    <property type="molecule type" value="Genomic_DNA"/>
</dbReference>
<comment type="similarity">
    <text evidence="1">Belongs to the 'GDXG' lipolytic enzyme family.</text>
</comment>
<dbReference type="Pfam" id="PF07859">
    <property type="entry name" value="Abhydrolase_3"/>
    <property type="match status" value="1"/>
</dbReference>
<name>A0A445IJY0_GLYSO</name>
<dbReference type="PANTHER" id="PTHR23024:SF406">
    <property type="entry name" value="CARBOXYLESTERASE 15-RELATED"/>
    <property type="match status" value="1"/>
</dbReference>
<feature type="domain" description="Alpha/beta hydrolase fold-3" evidence="2">
    <location>
        <begin position="84"/>
        <end position="307"/>
    </location>
</feature>
<dbReference type="InterPro" id="IPR029058">
    <property type="entry name" value="AB_hydrolase_fold"/>
</dbReference>
<dbReference type="GO" id="GO:0016787">
    <property type="term" value="F:hydrolase activity"/>
    <property type="evidence" value="ECO:0007669"/>
    <property type="project" value="InterPro"/>
</dbReference>
<comment type="caution">
    <text evidence="3">The sequence shown here is derived from an EMBL/GenBank/DDBJ whole genome shotgun (WGS) entry which is preliminary data.</text>
</comment>